<comment type="caution">
    <text evidence="1">The sequence shown here is derived from an EMBL/GenBank/DDBJ whole genome shotgun (WGS) entry which is preliminary data.</text>
</comment>
<dbReference type="AlphaFoldDB" id="A0A5B7GBN6"/>
<gene>
    <name evidence="1" type="ORF">E2C01_048459</name>
</gene>
<sequence length="60" mass="6763">MNMETRLGTEGVKSARRDVGANRYTRLFSLSSLCVLSRVIQYIGCFLLSFCLRRALSMGN</sequence>
<proteinExistence type="predicted"/>
<name>A0A5B7GBN6_PORTR</name>
<accession>A0A5B7GBN6</accession>
<protein>
    <submittedName>
        <fullName evidence="1">Uncharacterized protein</fullName>
    </submittedName>
</protein>
<dbReference type="Proteomes" id="UP000324222">
    <property type="component" value="Unassembled WGS sequence"/>
</dbReference>
<keyword evidence="2" id="KW-1185">Reference proteome</keyword>
<organism evidence="1 2">
    <name type="scientific">Portunus trituberculatus</name>
    <name type="common">Swimming crab</name>
    <name type="synonym">Neptunus trituberculatus</name>
    <dbReference type="NCBI Taxonomy" id="210409"/>
    <lineage>
        <taxon>Eukaryota</taxon>
        <taxon>Metazoa</taxon>
        <taxon>Ecdysozoa</taxon>
        <taxon>Arthropoda</taxon>
        <taxon>Crustacea</taxon>
        <taxon>Multicrustacea</taxon>
        <taxon>Malacostraca</taxon>
        <taxon>Eumalacostraca</taxon>
        <taxon>Eucarida</taxon>
        <taxon>Decapoda</taxon>
        <taxon>Pleocyemata</taxon>
        <taxon>Brachyura</taxon>
        <taxon>Eubrachyura</taxon>
        <taxon>Portunoidea</taxon>
        <taxon>Portunidae</taxon>
        <taxon>Portuninae</taxon>
        <taxon>Portunus</taxon>
    </lineage>
</organism>
<evidence type="ECO:0000313" key="1">
    <source>
        <dbReference type="EMBL" id="MPC54538.1"/>
    </source>
</evidence>
<dbReference type="EMBL" id="VSRR010012433">
    <property type="protein sequence ID" value="MPC54538.1"/>
    <property type="molecule type" value="Genomic_DNA"/>
</dbReference>
<evidence type="ECO:0000313" key="2">
    <source>
        <dbReference type="Proteomes" id="UP000324222"/>
    </source>
</evidence>
<reference evidence="1 2" key="1">
    <citation type="submission" date="2019-05" db="EMBL/GenBank/DDBJ databases">
        <title>Another draft genome of Portunus trituberculatus and its Hox gene families provides insights of decapod evolution.</title>
        <authorList>
            <person name="Jeong J.-H."/>
            <person name="Song I."/>
            <person name="Kim S."/>
            <person name="Choi T."/>
            <person name="Kim D."/>
            <person name="Ryu S."/>
            <person name="Kim W."/>
        </authorList>
    </citation>
    <scope>NUCLEOTIDE SEQUENCE [LARGE SCALE GENOMIC DNA]</scope>
    <source>
        <tissue evidence="1">Muscle</tissue>
    </source>
</reference>